<dbReference type="SUPFAM" id="SSF55174">
    <property type="entry name" value="Alpha-L RNA-binding motif"/>
    <property type="match status" value="1"/>
</dbReference>
<dbReference type="InterPro" id="IPR042092">
    <property type="entry name" value="PsdUridine_s_RsuA/RluB/E/F_cat"/>
</dbReference>
<dbReference type="SUPFAM" id="SSF55120">
    <property type="entry name" value="Pseudouridine synthase"/>
    <property type="match status" value="1"/>
</dbReference>
<dbReference type="EC" id="5.4.99.-" evidence="5"/>
<protein>
    <recommendedName>
        <fullName evidence="5">Pseudouridine synthase</fullName>
        <ecNumber evidence="5">5.4.99.-</ecNumber>
    </recommendedName>
</protein>
<gene>
    <name evidence="7" type="ORF">H1164_11795</name>
</gene>
<name>A0A7W1XBH0_9BACL</name>
<dbReference type="EMBL" id="JACEIP010000018">
    <property type="protein sequence ID" value="MBA4543575.1"/>
    <property type="molecule type" value="Genomic_DNA"/>
</dbReference>
<keyword evidence="8" id="KW-1185">Reference proteome</keyword>
<evidence type="ECO:0000256" key="1">
    <source>
        <dbReference type="ARBA" id="ARBA00008348"/>
    </source>
</evidence>
<dbReference type="OrthoDB" id="9807213at2"/>
<dbReference type="Proteomes" id="UP000530514">
    <property type="component" value="Unassembled WGS sequence"/>
</dbReference>
<evidence type="ECO:0000256" key="4">
    <source>
        <dbReference type="PROSITE-ProRule" id="PRU00182"/>
    </source>
</evidence>
<evidence type="ECO:0000259" key="6">
    <source>
        <dbReference type="SMART" id="SM00363"/>
    </source>
</evidence>
<evidence type="ECO:0000256" key="3">
    <source>
        <dbReference type="ARBA" id="ARBA00023235"/>
    </source>
</evidence>
<dbReference type="Pfam" id="PF01479">
    <property type="entry name" value="S4"/>
    <property type="match status" value="1"/>
</dbReference>
<dbReference type="GO" id="GO:0120159">
    <property type="term" value="F:rRNA pseudouridine synthase activity"/>
    <property type="evidence" value="ECO:0007669"/>
    <property type="project" value="UniProtKB-ARBA"/>
</dbReference>
<keyword evidence="2 4" id="KW-0694">RNA-binding</keyword>
<sequence>MGTQKSQRLDKILAHMGIGTRKEIKKLVRAGRVRLNGITANDPGIHVYPDQDELTVDGIPIHYREHIYLMMNKPQGVISATEDRFNEVISDLLEPEHRVFDPFPVGRLDKDTEGLILLTNDGKLSHQLLSPKKHVPKVYYALVEGAVTEADREAFASGITLDDGYETLPGQLRILNSGPVSEVEVTIYEGKYHQVKRMFEAVGKRVKFLKRIAMGPLSLDPDLEPGEYRELSDEEIEMLKKATSSR</sequence>
<evidence type="ECO:0000256" key="5">
    <source>
        <dbReference type="RuleBase" id="RU003887"/>
    </source>
</evidence>
<dbReference type="GO" id="GO:0003723">
    <property type="term" value="F:RNA binding"/>
    <property type="evidence" value="ECO:0007669"/>
    <property type="project" value="UniProtKB-KW"/>
</dbReference>
<dbReference type="Gene3D" id="3.10.290.10">
    <property type="entry name" value="RNA-binding S4 domain"/>
    <property type="match status" value="1"/>
</dbReference>
<reference evidence="7 8" key="1">
    <citation type="submission" date="2020-07" db="EMBL/GenBank/DDBJ databases">
        <authorList>
            <person name="Feng H."/>
        </authorList>
    </citation>
    <scope>NUCLEOTIDE SEQUENCE [LARGE SCALE GENOMIC DNA]</scope>
    <source>
        <strain evidence="8">s-11</strain>
    </source>
</reference>
<dbReference type="PANTHER" id="PTHR47683">
    <property type="entry name" value="PSEUDOURIDINE SYNTHASE FAMILY PROTEIN-RELATED"/>
    <property type="match status" value="1"/>
</dbReference>
<feature type="domain" description="RNA-binding S4" evidence="6">
    <location>
        <begin position="7"/>
        <end position="65"/>
    </location>
</feature>
<dbReference type="PROSITE" id="PS01149">
    <property type="entry name" value="PSI_RSU"/>
    <property type="match status" value="1"/>
</dbReference>
<proteinExistence type="inferred from homology"/>
<dbReference type="InterPro" id="IPR006145">
    <property type="entry name" value="PsdUridine_synth_RsuA/RluA"/>
</dbReference>
<organism evidence="7 8">
    <name type="scientific">Thermoactinomyces daqus</name>
    <dbReference type="NCBI Taxonomy" id="1329516"/>
    <lineage>
        <taxon>Bacteria</taxon>
        <taxon>Bacillati</taxon>
        <taxon>Bacillota</taxon>
        <taxon>Bacilli</taxon>
        <taxon>Bacillales</taxon>
        <taxon>Thermoactinomycetaceae</taxon>
        <taxon>Thermoactinomyces</taxon>
    </lineage>
</organism>
<dbReference type="GO" id="GO:0005829">
    <property type="term" value="C:cytosol"/>
    <property type="evidence" value="ECO:0007669"/>
    <property type="project" value="UniProtKB-ARBA"/>
</dbReference>
<comment type="caution">
    <text evidence="7">The sequence shown here is derived from an EMBL/GenBank/DDBJ whole genome shotgun (WGS) entry which is preliminary data.</text>
</comment>
<dbReference type="InterPro" id="IPR000748">
    <property type="entry name" value="PsdUridine_synth_RsuA/RluB/E/F"/>
</dbReference>
<dbReference type="InterPro" id="IPR050343">
    <property type="entry name" value="RsuA_PseudoU_synthase"/>
</dbReference>
<dbReference type="CDD" id="cd02553">
    <property type="entry name" value="PseudoU_synth_RsuA"/>
    <property type="match status" value="1"/>
</dbReference>
<comment type="similarity">
    <text evidence="1 5">Belongs to the pseudouridine synthase RsuA family.</text>
</comment>
<dbReference type="Gene3D" id="3.30.70.580">
    <property type="entry name" value="Pseudouridine synthase I, catalytic domain, N-terminal subdomain"/>
    <property type="match status" value="1"/>
</dbReference>
<dbReference type="InterPro" id="IPR018496">
    <property type="entry name" value="PsdUridine_synth_RsuA/RluB_CS"/>
</dbReference>
<dbReference type="PROSITE" id="PS50889">
    <property type="entry name" value="S4"/>
    <property type="match status" value="1"/>
</dbReference>
<keyword evidence="3 5" id="KW-0413">Isomerase</keyword>
<dbReference type="CDD" id="cd00165">
    <property type="entry name" value="S4"/>
    <property type="match status" value="1"/>
</dbReference>
<dbReference type="InterPro" id="IPR036986">
    <property type="entry name" value="S4_RNA-bd_sf"/>
</dbReference>
<evidence type="ECO:0000256" key="2">
    <source>
        <dbReference type="ARBA" id="ARBA00022884"/>
    </source>
</evidence>
<evidence type="ECO:0000313" key="7">
    <source>
        <dbReference type="EMBL" id="MBA4543575.1"/>
    </source>
</evidence>
<dbReference type="PANTHER" id="PTHR47683:SF4">
    <property type="entry name" value="PSEUDOURIDINE SYNTHASE"/>
    <property type="match status" value="1"/>
</dbReference>
<dbReference type="AlphaFoldDB" id="A0A7W1XBH0"/>
<dbReference type="FunFam" id="3.30.70.1560:FF:000001">
    <property type="entry name" value="Pseudouridine synthase"/>
    <property type="match status" value="1"/>
</dbReference>
<dbReference type="InterPro" id="IPR020103">
    <property type="entry name" value="PsdUridine_synth_cat_dom_sf"/>
</dbReference>
<dbReference type="RefSeq" id="WP_033101547.1">
    <property type="nucleotide sequence ID" value="NZ_JACEIP010000018.1"/>
</dbReference>
<dbReference type="GO" id="GO:0000455">
    <property type="term" value="P:enzyme-directed rRNA pseudouridine synthesis"/>
    <property type="evidence" value="ECO:0007669"/>
    <property type="project" value="UniProtKB-ARBA"/>
</dbReference>
<dbReference type="InterPro" id="IPR020094">
    <property type="entry name" value="TruA/RsuA/RluB/E/F_N"/>
</dbReference>
<accession>A0A7W1XBH0</accession>
<dbReference type="Pfam" id="PF00849">
    <property type="entry name" value="PseudoU_synth_2"/>
    <property type="match status" value="1"/>
</dbReference>
<evidence type="ECO:0000313" key="8">
    <source>
        <dbReference type="Proteomes" id="UP000530514"/>
    </source>
</evidence>
<dbReference type="SMART" id="SM00363">
    <property type="entry name" value="S4"/>
    <property type="match status" value="1"/>
</dbReference>
<dbReference type="Gene3D" id="3.30.70.1560">
    <property type="entry name" value="Alpha-L RNA-binding motif"/>
    <property type="match status" value="1"/>
</dbReference>
<dbReference type="NCBIfam" id="TIGR00093">
    <property type="entry name" value="pseudouridine synthase"/>
    <property type="match status" value="1"/>
</dbReference>
<dbReference type="InterPro" id="IPR002942">
    <property type="entry name" value="S4_RNA-bd"/>
</dbReference>